<dbReference type="Proteomes" id="UP001163046">
    <property type="component" value="Unassembled WGS sequence"/>
</dbReference>
<dbReference type="EMBL" id="MU825427">
    <property type="protein sequence ID" value="KAJ7389610.1"/>
    <property type="molecule type" value="Genomic_DNA"/>
</dbReference>
<evidence type="ECO:0000256" key="1">
    <source>
        <dbReference type="SAM" id="MobiDB-lite"/>
    </source>
</evidence>
<sequence>MSAHLLRYFVQATVENNYKGKIFSNIWKKIVSSPGKYLCSGMQWRVESPSDGIQGDEPHVARLTRQNIYSTTLLKPRAASSASPSEGIHGMTEEHSTEFRRPYTSQREIKLPVTSSRSQQGSRHWLWTAIAVMTGAVVLLTADMETFQRHQLVLGHFKEIKGEVFDA</sequence>
<organism evidence="2 3">
    <name type="scientific">Desmophyllum pertusum</name>
    <dbReference type="NCBI Taxonomy" id="174260"/>
    <lineage>
        <taxon>Eukaryota</taxon>
        <taxon>Metazoa</taxon>
        <taxon>Cnidaria</taxon>
        <taxon>Anthozoa</taxon>
        <taxon>Hexacorallia</taxon>
        <taxon>Scleractinia</taxon>
        <taxon>Caryophylliina</taxon>
        <taxon>Caryophylliidae</taxon>
        <taxon>Desmophyllum</taxon>
    </lineage>
</organism>
<evidence type="ECO:0000313" key="2">
    <source>
        <dbReference type="EMBL" id="KAJ7389610.1"/>
    </source>
</evidence>
<keyword evidence="3" id="KW-1185">Reference proteome</keyword>
<evidence type="ECO:0000313" key="3">
    <source>
        <dbReference type="Proteomes" id="UP001163046"/>
    </source>
</evidence>
<dbReference type="AlphaFoldDB" id="A0A9X0D7G8"/>
<reference evidence="2" key="1">
    <citation type="submission" date="2023-01" db="EMBL/GenBank/DDBJ databases">
        <title>Genome assembly of the deep-sea coral Lophelia pertusa.</title>
        <authorList>
            <person name="Herrera S."/>
            <person name="Cordes E."/>
        </authorList>
    </citation>
    <scope>NUCLEOTIDE SEQUENCE</scope>
    <source>
        <strain evidence="2">USNM1676648</strain>
        <tissue evidence="2">Polyp</tissue>
    </source>
</reference>
<feature type="compositionally biased region" description="Basic and acidic residues" evidence="1">
    <location>
        <begin position="91"/>
        <end position="101"/>
    </location>
</feature>
<gene>
    <name evidence="2" type="ORF">OS493_029948</name>
</gene>
<protein>
    <submittedName>
        <fullName evidence="2">Uncharacterized protein</fullName>
    </submittedName>
</protein>
<name>A0A9X0D7G8_9CNID</name>
<feature type="region of interest" description="Disordered" evidence="1">
    <location>
        <begin position="80"/>
        <end position="103"/>
    </location>
</feature>
<comment type="caution">
    <text evidence="2">The sequence shown here is derived from an EMBL/GenBank/DDBJ whole genome shotgun (WGS) entry which is preliminary data.</text>
</comment>
<accession>A0A9X0D7G8</accession>
<proteinExistence type="predicted"/>